<gene>
    <name evidence="1" type="ORF">ACOLOM_LOCUS8893</name>
</gene>
<accession>A0ACA9NQ97</accession>
<evidence type="ECO:0000313" key="1">
    <source>
        <dbReference type="EMBL" id="CAG8669480.1"/>
    </source>
</evidence>
<keyword evidence="2" id="KW-1185">Reference proteome</keyword>
<reference evidence="1" key="1">
    <citation type="submission" date="2021-06" db="EMBL/GenBank/DDBJ databases">
        <authorList>
            <person name="Kallberg Y."/>
            <person name="Tangrot J."/>
            <person name="Rosling A."/>
        </authorList>
    </citation>
    <scope>NUCLEOTIDE SEQUENCE</scope>
    <source>
        <strain evidence="1">CL356</strain>
    </source>
</reference>
<protein>
    <submittedName>
        <fullName evidence="1">4972_t:CDS:1</fullName>
    </submittedName>
</protein>
<comment type="caution">
    <text evidence="1">The sequence shown here is derived from an EMBL/GenBank/DDBJ whole genome shotgun (WGS) entry which is preliminary data.</text>
</comment>
<dbReference type="Proteomes" id="UP000789525">
    <property type="component" value="Unassembled WGS sequence"/>
</dbReference>
<feature type="non-terminal residue" evidence="1">
    <location>
        <position position="1"/>
    </location>
</feature>
<evidence type="ECO:0000313" key="2">
    <source>
        <dbReference type="Proteomes" id="UP000789525"/>
    </source>
</evidence>
<dbReference type="EMBL" id="CAJVPT010024249">
    <property type="protein sequence ID" value="CAG8669480.1"/>
    <property type="molecule type" value="Genomic_DNA"/>
</dbReference>
<proteinExistence type="predicted"/>
<organism evidence="1 2">
    <name type="scientific">Acaulospora colombiana</name>
    <dbReference type="NCBI Taxonomy" id="27376"/>
    <lineage>
        <taxon>Eukaryota</taxon>
        <taxon>Fungi</taxon>
        <taxon>Fungi incertae sedis</taxon>
        <taxon>Mucoromycota</taxon>
        <taxon>Glomeromycotina</taxon>
        <taxon>Glomeromycetes</taxon>
        <taxon>Diversisporales</taxon>
        <taxon>Acaulosporaceae</taxon>
        <taxon>Acaulospora</taxon>
    </lineage>
</organism>
<sequence>FESNAGWIYWTWKAENADEWSYSAGLSFVTAAQGYGTSPDLAERIYGLLASLFLFVAFTSDSVIIYLLPLRRPDSPP</sequence>
<name>A0ACA9NQ97_9GLOM</name>